<evidence type="ECO:0000313" key="3">
    <source>
        <dbReference type="EMBL" id="SHI61989.1"/>
    </source>
</evidence>
<dbReference type="Gene3D" id="1.10.1660.10">
    <property type="match status" value="1"/>
</dbReference>
<dbReference type="InterPro" id="IPR009061">
    <property type="entry name" value="DNA-bd_dom_put_sf"/>
</dbReference>
<dbReference type="PROSITE" id="PS50937">
    <property type="entry name" value="HTH_MERR_2"/>
    <property type="match status" value="1"/>
</dbReference>
<dbReference type="PANTHER" id="PTHR30204:SF90">
    <property type="entry name" value="HTH-TYPE TRANSCRIPTIONAL ACTIVATOR MTA"/>
    <property type="match status" value="1"/>
</dbReference>
<dbReference type="Pfam" id="PF00376">
    <property type="entry name" value="MerR"/>
    <property type="match status" value="1"/>
</dbReference>
<keyword evidence="4" id="KW-1185">Reference proteome</keyword>
<dbReference type="PANTHER" id="PTHR30204">
    <property type="entry name" value="REDOX-CYCLING DRUG-SENSING TRANSCRIPTIONAL ACTIVATOR SOXR"/>
    <property type="match status" value="1"/>
</dbReference>
<proteinExistence type="predicted"/>
<dbReference type="GO" id="GO:0003677">
    <property type="term" value="F:DNA binding"/>
    <property type="evidence" value="ECO:0007669"/>
    <property type="project" value="UniProtKB-KW"/>
</dbReference>
<evidence type="ECO:0000256" key="1">
    <source>
        <dbReference type="ARBA" id="ARBA00023125"/>
    </source>
</evidence>
<dbReference type="InterPro" id="IPR000551">
    <property type="entry name" value="MerR-type_HTH_dom"/>
</dbReference>
<dbReference type="AlphaFoldDB" id="A0A1M6CM02"/>
<name>A0A1M6CM02_BUTFI</name>
<protein>
    <submittedName>
        <fullName evidence="3">MerR family regulatory protein</fullName>
    </submittedName>
</protein>
<keyword evidence="1" id="KW-0238">DNA-binding</keyword>
<feature type="domain" description="HTH merR-type" evidence="2">
    <location>
        <begin position="1"/>
        <end position="49"/>
    </location>
</feature>
<dbReference type="SMART" id="SM00422">
    <property type="entry name" value="HTH_MERR"/>
    <property type="match status" value="1"/>
</dbReference>
<dbReference type="InterPro" id="IPR047057">
    <property type="entry name" value="MerR_fam"/>
</dbReference>
<reference evidence="4" key="1">
    <citation type="submission" date="2016-11" db="EMBL/GenBank/DDBJ databases">
        <authorList>
            <person name="Varghese N."/>
            <person name="Submissions S."/>
        </authorList>
    </citation>
    <scope>NUCLEOTIDE SEQUENCE [LARGE SCALE GENOMIC DNA]</scope>
    <source>
        <strain evidence="4">DSM 3071</strain>
    </source>
</reference>
<dbReference type="SUPFAM" id="SSF46955">
    <property type="entry name" value="Putative DNA-binding domain"/>
    <property type="match status" value="1"/>
</dbReference>
<dbReference type="STRING" id="1121131.SAMN02745229_03357"/>
<sequence>MMTVNEVSKLTGVSIRTLQYYDRIGLLKPARYTEAGYRLYSDEQLDLRI</sequence>
<evidence type="ECO:0000313" key="4">
    <source>
        <dbReference type="Proteomes" id="UP000184278"/>
    </source>
</evidence>
<gene>
    <name evidence="3" type="ORF">SAMN02745229_03357</name>
</gene>
<organism evidence="3 4">
    <name type="scientific">Butyrivibrio fibrisolvens DSM 3071</name>
    <dbReference type="NCBI Taxonomy" id="1121131"/>
    <lineage>
        <taxon>Bacteria</taxon>
        <taxon>Bacillati</taxon>
        <taxon>Bacillota</taxon>
        <taxon>Clostridia</taxon>
        <taxon>Lachnospirales</taxon>
        <taxon>Lachnospiraceae</taxon>
        <taxon>Butyrivibrio</taxon>
    </lineage>
</organism>
<accession>A0A1M6CM02</accession>
<evidence type="ECO:0000259" key="2">
    <source>
        <dbReference type="PROSITE" id="PS50937"/>
    </source>
</evidence>
<dbReference type="EMBL" id="FQXK01000035">
    <property type="protein sequence ID" value="SHI61989.1"/>
    <property type="molecule type" value="Genomic_DNA"/>
</dbReference>
<dbReference type="Proteomes" id="UP000184278">
    <property type="component" value="Unassembled WGS sequence"/>
</dbReference>
<dbReference type="GO" id="GO:0003700">
    <property type="term" value="F:DNA-binding transcription factor activity"/>
    <property type="evidence" value="ECO:0007669"/>
    <property type="project" value="InterPro"/>
</dbReference>